<evidence type="ECO:0000313" key="3">
    <source>
        <dbReference type="Proteomes" id="UP001454036"/>
    </source>
</evidence>
<proteinExistence type="predicted"/>
<comment type="caution">
    <text evidence="2">The sequence shown here is derived from an EMBL/GenBank/DDBJ whole genome shotgun (WGS) entry which is preliminary data.</text>
</comment>
<feature type="compositionally biased region" description="Basic and acidic residues" evidence="1">
    <location>
        <begin position="53"/>
        <end position="76"/>
    </location>
</feature>
<reference evidence="2 3" key="1">
    <citation type="submission" date="2024-01" db="EMBL/GenBank/DDBJ databases">
        <title>The complete chloroplast genome sequence of Lithospermum erythrorhizon: insights into the phylogenetic relationship among Boraginaceae species and the maternal lineages of purple gromwells.</title>
        <authorList>
            <person name="Okada T."/>
            <person name="Watanabe K."/>
        </authorList>
    </citation>
    <scope>NUCLEOTIDE SEQUENCE [LARGE SCALE GENOMIC DNA]</scope>
</reference>
<feature type="compositionally biased region" description="Basic and acidic residues" evidence="1">
    <location>
        <begin position="20"/>
        <end position="41"/>
    </location>
</feature>
<evidence type="ECO:0000313" key="2">
    <source>
        <dbReference type="EMBL" id="GAA0152989.1"/>
    </source>
</evidence>
<feature type="compositionally biased region" description="Basic residues" evidence="1">
    <location>
        <begin position="42"/>
        <end position="52"/>
    </location>
</feature>
<name>A0AAV3PMQ1_LITER</name>
<sequence length="296" mass="32677">MPTVDDTTGKTTKPSLVSEKVVDAGESSKPRRKLSKEERTVKRARKAKRRARKAAEKAADADVHDEAKDHVPKEEVPPIVQPTVSDKWLSEYEQQYGNAEEEAQESNEEDVVVVISRRRKATGKLKLNENQTRVGNKRLPKNIVAVSTANVAQNSEEEEAKWRFVANRSVVAEKMLSEVTKKNANIIGIVEGAGVIPTVETVGPYYPKLVKEFIYNIAEDVDDLASRNFQKVDETTGASGNGNEETARILRDGIRYLDGVIQTRIARMSVLEVRLRSLTGAVDLSVDGSGAEAPHT</sequence>
<protein>
    <submittedName>
        <fullName evidence="2">Uncharacterized protein</fullName>
    </submittedName>
</protein>
<keyword evidence="3" id="KW-1185">Reference proteome</keyword>
<feature type="compositionally biased region" description="Polar residues" evidence="1">
    <location>
        <begin position="1"/>
        <end position="15"/>
    </location>
</feature>
<gene>
    <name evidence="2" type="ORF">LIER_37603</name>
</gene>
<dbReference type="AlphaFoldDB" id="A0AAV3PMQ1"/>
<dbReference type="Proteomes" id="UP001454036">
    <property type="component" value="Unassembled WGS sequence"/>
</dbReference>
<dbReference type="EMBL" id="BAABME010018207">
    <property type="protein sequence ID" value="GAA0152989.1"/>
    <property type="molecule type" value="Genomic_DNA"/>
</dbReference>
<organism evidence="2 3">
    <name type="scientific">Lithospermum erythrorhizon</name>
    <name type="common">Purple gromwell</name>
    <name type="synonym">Lithospermum officinale var. erythrorhizon</name>
    <dbReference type="NCBI Taxonomy" id="34254"/>
    <lineage>
        <taxon>Eukaryota</taxon>
        <taxon>Viridiplantae</taxon>
        <taxon>Streptophyta</taxon>
        <taxon>Embryophyta</taxon>
        <taxon>Tracheophyta</taxon>
        <taxon>Spermatophyta</taxon>
        <taxon>Magnoliopsida</taxon>
        <taxon>eudicotyledons</taxon>
        <taxon>Gunneridae</taxon>
        <taxon>Pentapetalae</taxon>
        <taxon>asterids</taxon>
        <taxon>lamiids</taxon>
        <taxon>Boraginales</taxon>
        <taxon>Boraginaceae</taxon>
        <taxon>Boraginoideae</taxon>
        <taxon>Lithospermeae</taxon>
        <taxon>Lithospermum</taxon>
    </lineage>
</organism>
<feature type="region of interest" description="Disordered" evidence="1">
    <location>
        <begin position="1"/>
        <end position="85"/>
    </location>
</feature>
<accession>A0AAV3PMQ1</accession>
<evidence type="ECO:0000256" key="1">
    <source>
        <dbReference type="SAM" id="MobiDB-lite"/>
    </source>
</evidence>